<dbReference type="EMBL" id="UYRR01039974">
    <property type="protein sequence ID" value="VDK77993.1"/>
    <property type="molecule type" value="Genomic_DNA"/>
</dbReference>
<gene>
    <name evidence="2" type="ORF">ASIM_LOCUS20565</name>
</gene>
<name>A0A0M3KJL8_ANISI</name>
<evidence type="ECO:0000313" key="4">
    <source>
        <dbReference type="WBParaSite" id="ASIM_0002119201-mRNA-1"/>
    </source>
</evidence>
<proteinExistence type="predicted"/>
<dbReference type="Proteomes" id="UP000267096">
    <property type="component" value="Unassembled WGS sequence"/>
</dbReference>
<protein>
    <submittedName>
        <fullName evidence="2 4">Uncharacterized protein</fullName>
    </submittedName>
</protein>
<keyword evidence="3" id="KW-1185">Reference proteome</keyword>
<reference evidence="2 3" key="2">
    <citation type="submission" date="2018-11" db="EMBL/GenBank/DDBJ databases">
        <authorList>
            <consortium name="Pathogen Informatics"/>
        </authorList>
    </citation>
    <scope>NUCLEOTIDE SEQUENCE [LARGE SCALE GENOMIC DNA]</scope>
</reference>
<dbReference type="WBParaSite" id="ASIM_0002119201-mRNA-1">
    <property type="protein sequence ID" value="ASIM_0002119201-mRNA-1"/>
    <property type="gene ID" value="ASIM_0002119201"/>
</dbReference>
<evidence type="ECO:0000313" key="3">
    <source>
        <dbReference type="Proteomes" id="UP000267096"/>
    </source>
</evidence>
<evidence type="ECO:0000256" key="1">
    <source>
        <dbReference type="SAM" id="MobiDB-lite"/>
    </source>
</evidence>
<organism evidence="4">
    <name type="scientific">Anisakis simplex</name>
    <name type="common">Herring worm</name>
    <dbReference type="NCBI Taxonomy" id="6269"/>
    <lineage>
        <taxon>Eukaryota</taxon>
        <taxon>Metazoa</taxon>
        <taxon>Ecdysozoa</taxon>
        <taxon>Nematoda</taxon>
        <taxon>Chromadorea</taxon>
        <taxon>Rhabditida</taxon>
        <taxon>Spirurina</taxon>
        <taxon>Ascaridomorpha</taxon>
        <taxon>Ascaridoidea</taxon>
        <taxon>Anisakidae</taxon>
        <taxon>Anisakis</taxon>
        <taxon>Anisakis simplex complex</taxon>
    </lineage>
</organism>
<evidence type="ECO:0000313" key="2">
    <source>
        <dbReference type="EMBL" id="VDK77993.1"/>
    </source>
</evidence>
<feature type="region of interest" description="Disordered" evidence="1">
    <location>
        <begin position="41"/>
        <end position="67"/>
    </location>
</feature>
<dbReference type="AlphaFoldDB" id="A0A0M3KJL8"/>
<reference evidence="4" key="1">
    <citation type="submission" date="2017-02" db="UniProtKB">
        <authorList>
            <consortium name="WormBaseParasite"/>
        </authorList>
    </citation>
    <scope>IDENTIFICATION</scope>
</reference>
<sequence length="67" mass="7820">MYFEAISKNIHRLGLFTVWTSLEARLSLGLLTRYLLQPKREERDLCSSDPISVETGRNEHRSLKNDN</sequence>
<accession>A0A0M3KJL8</accession>
<feature type="compositionally biased region" description="Basic and acidic residues" evidence="1">
    <location>
        <begin position="56"/>
        <end position="67"/>
    </location>
</feature>